<accession>A0A9E6XUK7</accession>
<proteinExistence type="predicted"/>
<dbReference type="AlphaFoldDB" id="A0A9E6XUK7"/>
<keyword evidence="2" id="KW-1185">Reference proteome</keyword>
<dbReference type="RefSeq" id="WP_259314318.1">
    <property type="nucleotide sequence ID" value="NZ_CP087164.1"/>
</dbReference>
<reference evidence="1" key="1">
    <citation type="journal article" date="2022" name="Int. J. Syst. Evol. Microbiol.">
        <title>Pseudomonas aegrilactucae sp. nov. and Pseudomonas morbosilactucae sp. nov., pathogens causing bacterial rot of lettuce in Japan.</title>
        <authorList>
            <person name="Sawada H."/>
            <person name="Fujikawa T."/>
            <person name="Satou M."/>
        </authorList>
    </citation>
    <scope>NUCLEOTIDE SEQUENCE</scope>
    <source>
        <strain evidence="1">0166_1</strain>
    </source>
</reference>
<dbReference type="Proteomes" id="UP001162834">
    <property type="component" value="Chromosome"/>
</dbReference>
<evidence type="ECO:0000313" key="1">
    <source>
        <dbReference type="EMBL" id="UGS34654.1"/>
    </source>
</evidence>
<protein>
    <submittedName>
        <fullName evidence="1">Uncharacterized protein</fullName>
    </submittedName>
</protein>
<evidence type="ECO:0000313" key="2">
    <source>
        <dbReference type="Proteomes" id="UP001162834"/>
    </source>
</evidence>
<organism evidence="1 2">
    <name type="scientific">Capillimicrobium parvum</name>
    <dbReference type="NCBI Taxonomy" id="2884022"/>
    <lineage>
        <taxon>Bacteria</taxon>
        <taxon>Bacillati</taxon>
        <taxon>Actinomycetota</taxon>
        <taxon>Thermoleophilia</taxon>
        <taxon>Solirubrobacterales</taxon>
        <taxon>Capillimicrobiaceae</taxon>
        <taxon>Capillimicrobium</taxon>
    </lineage>
</organism>
<sequence>MDRLGLTEGELCQVLGTDPLTIVSGQADADPRLRILLDLTAEAAERVGDGMLRVWVRRGAPLEHLLAGDFAAFEDDLGDLAERGFTVRRRGGA</sequence>
<dbReference type="KEGG" id="sbae:DSM104329_01034"/>
<name>A0A9E6XUK7_9ACTN</name>
<dbReference type="EMBL" id="CP087164">
    <property type="protein sequence ID" value="UGS34654.1"/>
    <property type="molecule type" value="Genomic_DNA"/>
</dbReference>
<gene>
    <name evidence="1" type="ORF">DSM104329_01034</name>
</gene>